<gene>
    <name evidence="5" type="ORF">AMK59_7473</name>
</gene>
<dbReference type="EMBL" id="LJIG01022846">
    <property type="protein sequence ID" value="KRT78417.1"/>
    <property type="molecule type" value="Genomic_DNA"/>
</dbReference>
<dbReference type="InterPro" id="IPR051489">
    <property type="entry name" value="ADAM_Metalloproteinase"/>
</dbReference>
<keyword evidence="6" id="KW-1185">Reference proteome</keyword>
<dbReference type="GO" id="GO:0046872">
    <property type="term" value="F:metal ion binding"/>
    <property type="evidence" value="ECO:0007669"/>
    <property type="project" value="UniProtKB-KW"/>
</dbReference>
<feature type="binding site" evidence="1">
    <location>
        <position position="377"/>
    </location>
    <ligand>
        <name>Zn(2+)</name>
        <dbReference type="ChEBI" id="CHEBI:29105"/>
        <note>catalytic</note>
    </ligand>
</feature>
<dbReference type="Gene3D" id="4.10.70.10">
    <property type="entry name" value="Disintegrin domain"/>
    <property type="match status" value="1"/>
</dbReference>
<feature type="binding site" evidence="1">
    <location>
        <position position="383"/>
    </location>
    <ligand>
        <name>Zn(2+)</name>
        <dbReference type="ChEBI" id="CHEBI:29105"/>
        <note>catalytic</note>
    </ligand>
</feature>
<feature type="domain" description="Peptidase M12B" evidence="4">
    <location>
        <begin position="201"/>
        <end position="433"/>
    </location>
</feature>
<reference evidence="5 6" key="1">
    <citation type="submission" date="2015-09" db="EMBL/GenBank/DDBJ databases">
        <title>Draft genome of the scarab beetle Oryctes borbonicus.</title>
        <authorList>
            <person name="Meyer J.M."/>
            <person name="Markov G.V."/>
            <person name="Baskaran P."/>
            <person name="Herrmann M."/>
            <person name="Sommer R.J."/>
            <person name="Roedelsperger C."/>
        </authorList>
    </citation>
    <scope>NUCLEOTIDE SEQUENCE [LARGE SCALE GENOMIC DNA]</scope>
    <source>
        <strain evidence="5">OB123</strain>
        <tissue evidence="5">Whole animal</tissue>
    </source>
</reference>
<name>A0A0T6ATH1_9SCAR</name>
<dbReference type="GO" id="GO:0004222">
    <property type="term" value="F:metalloendopeptidase activity"/>
    <property type="evidence" value="ECO:0007669"/>
    <property type="project" value="InterPro"/>
</dbReference>
<evidence type="ECO:0000259" key="3">
    <source>
        <dbReference type="PROSITE" id="PS50214"/>
    </source>
</evidence>
<dbReference type="InterPro" id="IPR036436">
    <property type="entry name" value="Disintegrin_dom_sf"/>
</dbReference>
<protein>
    <recommendedName>
        <fullName evidence="7">Peptidase</fullName>
    </recommendedName>
</protein>
<dbReference type="SUPFAM" id="SSF55486">
    <property type="entry name" value="Metalloproteases ('zincins'), catalytic domain"/>
    <property type="match status" value="1"/>
</dbReference>
<dbReference type="Pfam" id="PF13574">
    <property type="entry name" value="Reprolysin_2"/>
    <property type="match status" value="1"/>
</dbReference>
<comment type="caution">
    <text evidence="1">Lacks conserved residue(s) required for the propagation of feature annotation.</text>
</comment>
<feature type="non-terminal residue" evidence="5">
    <location>
        <position position="665"/>
    </location>
</feature>
<dbReference type="PROSITE" id="PS50214">
    <property type="entry name" value="DISINTEGRIN_2"/>
    <property type="match status" value="1"/>
</dbReference>
<evidence type="ECO:0000259" key="4">
    <source>
        <dbReference type="PROSITE" id="PS50215"/>
    </source>
</evidence>
<feature type="disulfide bond" evidence="1">
    <location>
        <begin position="388"/>
        <end position="412"/>
    </location>
</feature>
<evidence type="ECO:0000313" key="5">
    <source>
        <dbReference type="EMBL" id="KRT78417.1"/>
    </source>
</evidence>
<keyword evidence="1" id="KW-1015">Disulfide bond</keyword>
<dbReference type="PANTHER" id="PTHR45702">
    <property type="entry name" value="ADAM10/ADAM17 METALLOPEPTIDASE FAMILY MEMBER"/>
    <property type="match status" value="1"/>
</dbReference>
<dbReference type="Gene3D" id="3.40.390.10">
    <property type="entry name" value="Collagenase (Catalytic Domain)"/>
    <property type="match status" value="1"/>
</dbReference>
<organism evidence="5 6">
    <name type="scientific">Oryctes borbonicus</name>
    <dbReference type="NCBI Taxonomy" id="1629725"/>
    <lineage>
        <taxon>Eukaryota</taxon>
        <taxon>Metazoa</taxon>
        <taxon>Ecdysozoa</taxon>
        <taxon>Arthropoda</taxon>
        <taxon>Hexapoda</taxon>
        <taxon>Insecta</taxon>
        <taxon>Pterygota</taxon>
        <taxon>Neoptera</taxon>
        <taxon>Endopterygota</taxon>
        <taxon>Coleoptera</taxon>
        <taxon>Polyphaga</taxon>
        <taxon>Scarabaeiformia</taxon>
        <taxon>Scarabaeidae</taxon>
        <taxon>Dynastinae</taxon>
        <taxon>Oryctes</taxon>
    </lineage>
</organism>
<dbReference type="GO" id="GO:0007219">
    <property type="term" value="P:Notch signaling pathway"/>
    <property type="evidence" value="ECO:0007669"/>
    <property type="project" value="TreeGrafter"/>
</dbReference>
<keyword evidence="1" id="KW-0862">Zinc</keyword>
<dbReference type="Proteomes" id="UP000051574">
    <property type="component" value="Unassembled WGS sequence"/>
</dbReference>
<dbReference type="AlphaFoldDB" id="A0A0T6ATH1"/>
<accession>A0A0T6ATH1</accession>
<dbReference type="GO" id="GO:0005886">
    <property type="term" value="C:plasma membrane"/>
    <property type="evidence" value="ECO:0007669"/>
    <property type="project" value="TreeGrafter"/>
</dbReference>
<dbReference type="OrthoDB" id="2131567at2759"/>
<dbReference type="PROSITE" id="PS50215">
    <property type="entry name" value="ADAM_MEPRO"/>
    <property type="match status" value="1"/>
</dbReference>
<comment type="caution">
    <text evidence="5">The sequence shown here is derived from an EMBL/GenBank/DDBJ whole genome shotgun (WGS) entry which is preliminary data.</text>
</comment>
<dbReference type="InterPro" id="IPR001590">
    <property type="entry name" value="Peptidase_M12B"/>
</dbReference>
<evidence type="ECO:0000256" key="2">
    <source>
        <dbReference type="SAM" id="SignalP"/>
    </source>
</evidence>
<feature type="signal peptide" evidence="2">
    <location>
        <begin position="1"/>
        <end position="16"/>
    </location>
</feature>
<proteinExistence type="predicted"/>
<sequence>MFIILFFIASYQYGLCSIIFSRADINSILSNYSIQSTYISTLHSKRHVWNSSVCHYLKLKLAYVEYNFCIKALKLSYPGLINETTPVFLPHSNSSVTIDDLMLKMANGYAMDFEDLSFVKGYIHQDRFYGTIQVMSSVYYVEPATHFDVASADPKSDGAIIYQKPNSSIFDEINGTFKFAFEIFNVDMAANIGRPQKVNGKTCLSTLVIDNSFVQAVGNGSADHAIQRLLQNFDEVNAILRSADFDNDRIPDNVGISIGMIATMDSPSPHLGSISRTPIDQPVNPIEILQKFAMITLARLACLNILVIGHPFIDHFLGVSFTATKNIFDRFKHVGICAGNSIFIPSLNALVVTYRFANGDMLPKPLIDVNLVHEISHSFGSDHDAGNCLKGYIMSPKTAIPSRLINFQFSPCSKRDISAVLRKQGDCLLEYAKPFCGNGIVEYGEQCDCGSSYHCAINDPCCYPRDSLNQCKVNRRIHQCHPAEDFCCTSACTYKDLTHIGLDCSNIQNRCPCSNKDCTCGISGTCIGSECHSFECTRIGLVECQCPIASQPYCETCCMDSDGICLKSQVIAARLITSNPNFTLTSDVSFVNVRSEIVETICNDNNCFTLNFHRFRSNDFCTYHGKVGICLKSRCMLPSYVPNRLPVIQKSVRSNSSKLSICSKL</sequence>
<dbReference type="GO" id="GO:0006509">
    <property type="term" value="P:membrane protein ectodomain proteolysis"/>
    <property type="evidence" value="ECO:0007669"/>
    <property type="project" value="TreeGrafter"/>
</dbReference>
<feature type="domain" description="Disintegrin" evidence="3">
    <location>
        <begin position="433"/>
        <end position="526"/>
    </location>
</feature>
<evidence type="ECO:0008006" key="7">
    <source>
        <dbReference type="Google" id="ProtNLM"/>
    </source>
</evidence>
<feature type="binding site" evidence="1">
    <location>
        <position position="373"/>
    </location>
    <ligand>
        <name>Zn(2+)</name>
        <dbReference type="ChEBI" id="CHEBI:29105"/>
        <note>catalytic</note>
    </ligand>
</feature>
<evidence type="ECO:0000256" key="1">
    <source>
        <dbReference type="PROSITE-ProRule" id="PRU00276"/>
    </source>
</evidence>
<dbReference type="PANTHER" id="PTHR45702:SF2">
    <property type="entry name" value="KUZBANIAN, ISOFORM A"/>
    <property type="match status" value="1"/>
</dbReference>
<feature type="chain" id="PRO_5006668115" description="Peptidase" evidence="2">
    <location>
        <begin position="17"/>
        <end position="665"/>
    </location>
</feature>
<evidence type="ECO:0000313" key="6">
    <source>
        <dbReference type="Proteomes" id="UP000051574"/>
    </source>
</evidence>
<dbReference type="InterPro" id="IPR001762">
    <property type="entry name" value="Disintegrin_dom"/>
</dbReference>
<keyword evidence="1" id="KW-0479">Metal-binding</keyword>
<dbReference type="InterPro" id="IPR024079">
    <property type="entry name" value="MetalloPept_cat_dom_sf"/>
</dbReference>
<keyword evidence="2" id="KW-0732">Signal</keyword>
<feature type="active site" evidence="1">
    <location>
        <position position="374"/>
    </location>
</feature>